<comment type="caution">
    <text evidence="8">The sequence shown here is derived from an EMBL/GenBank/DDBJ whole genome shotgun (WGS) entry which is preliminary data.</text>
</comment>
<dbReference type="InterPro" id="IPR020617">
    <property type="entry name" value="Thiolase_C"/>
</dbReference>
<feature type="active site" description="Proton acceptor" evidence="4">
    <location>
        <position position="389"/>
    </location>
</feature>
<evidence type="ECO:0000256" key="5">
    <source>
        <dbReference type="RuleBase" id="RU003557"/>
    </source>
</evidence>
<dbReference type="PANTHER" id="PTHR43365:SF1">
    <property type="entry name" value="ACETYL-COA C-ACYLTRANSFERASE"/>
    <property type="match status" value="1"/>
</dbReference>
<feature type="active site" description="Proton acceptor" evidence="4">
    <location>
        <position position="359"/>
    </location>
</feature>
<dbReference type="EC" id="2.3.1.9" evidence="8"/>
<evidence type="ECO:0000256" key="4">
    <source>
        <dbReference type="PIRSR" id="PIRSR000429-1"/>
    </source>
</evidence>
<keyword evidence="3 5" id="KW-0012">Acyltransferase</keyword>
<dbReference type="RefSeq" id="WP_135763670.1">
    <property type="nucleotide sequence ID" value="NZ_RQHV01000042.1"/>
</dbReference>
<evidence type="ECO:0000259" key="6">
    <source>
        <dbReference type="Pfam" id="PF00108"/>
    </source>
</evidence>
<comment type="similarity">
    <text evidence="1 5">Belongs to the thiolase-like superfamily. Thiolase family.</text>
</comment>
<dbReference type="InterPro" id="IPR020615">
    <property type="entry name" value="Thiolase_acyl_enz_int_AS"/>
</dbReference>
<evidence type="ECO:0000256" key="1">
    <source>
        <dbReference type="ARBA" id="ARBA00010982"/>
    </source>
</evidence>
<dbReference type="AlphaFoldDB" id="A0A4R9LU21"/>
<gene>
    <name evidence="8" type="ORF">EHS11_06915</name>
</gene>
<dbReference type="CDD" id="cd00751">
    <property type="entry name" value="thiolase"/>
    <property type="match status" value="1"/>
</dbReference>
<dbReference type="InterPro" id="IPR016039">
    <property type="entry name" value="Thiolase-like"/>
</dbReference>
<dbReference type="PROSITE" id="PS00737">
    <property type="entry name" value="THIOLASE_2"/>
    <property type="match status" value="1"/>
</dbReference>
<dbReference type="InterPro" id="IPR020613">
    <property type="entry name" value="Thiolase_CS"/>
</dbReference>
<feature type="active site" description="Acyl-thioester intermediate" evidence="4">
    <location>
        <position position="91"/>
    </location>
</feature>
<proteinExistence type="inferred from homology"/>
<feature type="domain" description="Thiolase N-terminal" evidence="6">
    <location>
        <begin position="5"/>
        <end position="230"/>
    </location>
</feature>
<dbReference type="NCBIfam" id="NF006090">
    <property type="entry name" value="PRK08242.1"/>
    <property type="match status" value="1"/>
</dbReference>
<dbReference type="PANTHER" id="PTHR43365">
    <property type="entry name" value="BLR7806 PROTEIN"/>
    <property type="match status" value="1"/>
</dbReference>
<dbReference type="SUPFAM" id="SSF53901">
    <property type="entry name" value="Thiolase-like"/>
    <property type="match status" value="2"/>
</dbReference>
<dbReference type="Pfam" id="PF02803">
    <property type="entry name" value="Thiolase_C"/>
    <property type="match status" value="1"/>
</dbReference>
<keyword evidence="9" id="KW-1185">Reference proteome</keyword>
<evidence type="ECO:0000256" key="3">
    <source>
        <dbReference type="ARBA" id="ARBA00023315"/>
    </source>
</evidence>
<evidence type="ECO:0000313" key="9">
    <source>
        <dbReference type="Proteomes" id="UP000298264"/>
    </source>
</evidence>
<feature type="domain" description="Thiolase C-terminal" evidence="7">
    <location>
        <begin position="280"/>
        <end position="402"/>
    </location>
</feature>
<dbReference type="NCBIfam" id="TIGR01930">
    <property type="entry name" value="AcCoA-C-Actrans"/>
    <property type="match status" value="1"/>
</dbReference>
<sequence>MGNAYIIDAVRTPRGKGKKRGTLASVHPQELSAATLKAIQERNGIDPKTVEEVVMGCVSQVADQAACIARYAVMAAHWPKEVPGYTVNRFCGSGLQAVNNIANHVASGAMELGVGGGVESMSRVKMGDDMIGRDFNVGNDKIAQHYNLVPQGISADLIATKYDISREEADRFAESSQIKAHNAIQNGYFKKSIVPIKLDDGTIVSEEENPRIESNYAFLSGLGPVFKTIGEQELDAIALRSYPEIKKINHIHTLGNSSGIVDGAASLLIANDDGLKKYGLKPRAKILATVSTGEDPTIMLTGPVSASQKALKMAGLSVKDIDLWEINEAFASVVLYAKKTLGIDEAKINVNGGAMALGHPLGATGAILAGTVLDELERRDLRYGLITLCIGGGMGIATIIERLKN</sequence>
<name>A0A4R9LU21_9LEPT</name>
<dbReference type="Pfam" id="PF00108">
    <property type="entry name" value="Thiolase_N"/>
    <property type="match status" value="1"/>
</dbReference>
<dbReference type="OrthoDB" id="2774224at2"/>
<reference evidence="8" key="1">
    <citation type="journal article" date="2019" name="PLoS Negl. Trop. Dis.">
        <title>Revisiting the worldwide diversity of Leptospira species in the environment.</title>
        <authorList>
            <person name="Vincent A.T."/>
            <person name="Schiettekatte O."/>
            <person name="Bourhy P."/>
            <person name="Veyrier F.J."/>
            <person name="Picardeau M."/>
        </authorList>
    </citation>
    <scope>NUCLEOTIDE SEQUENCE [LARGE SCALE GENOMIC DNA]</scope>
    <source>
        <strain evidence="8">201400974</strain>
    </source>
</reference>
<evidence type="ECO:0000259" key="7">
    <source>
        <dbReference type="Pfam" id="PF02803"/>
    </source>
</evidence>
<dbReference type="InterPro" id="IPR020616">
    <property type="entry name" value="Thiolase_N"/>
</dbReference>
<evidence type="ECO:0000313" key="8">
    <source>
        <dbReference type="EMBL" id="TGN10909.1"/>
    </source>
</evidence>
<keyword evidence="2 5" id="KW-0808">Transferase</keyword>
<dbReference type="PROSITE" id="PS00099">
    <property type="entry name" value="THIOLASE_3"/>
    <property type="match status" value="1"/>
</dbReference>
<organism evidence="8 9">
    <name type="scientific">Leptospira ilyithenensis</name>
    <dbReference type="NCBI Taxonomy" id="2484901"/>
    <lineage>
        <taxon>Bacteria</taxon>
        <taxon>Pseudomonadati</taxon>
        <taxon>Spirochaetota</taxon>
        <taxon>Spirochaetia</taxon>
        <taxon>Leptospirales</taxon>
        <taxon>Leptospiraceae</taxon>
        <taxon>Leptospira</taxon>
    </lineage>
</organism>
<dbReference type="PIRSF" id="PIRSF000429">
    <property type="entry name" value="Ac-CoA_Ac_transf"/>
    <property type="match status" value="1"/>
</dbReference>
<dbReference type="Proteomes" id="UP000298264">
    <property type="component" value="Unassembled WGS sequence"/>
</dbReference>
<dbReference type="PROSITE" id="PS00098">
    <property type="entry name" value="THIOLASE_1"/>
    <property type="match status" value="1"/>
</dbReference>
<evidence type="ECO:0000256" key="2">
    <source>
        <dbReference type="ARBA" id="ARBA00022679"/>
    </source>
</evidence>
<dbReference type="EMBL" id="RQHV01000042">
    <property type="protein sequence ID" value="TGN10909.1"/>
    <property type="molecule type" value="Genomic_DNA"/>
</dbReference>
<protein>
    <submittedName>
        <fullName evidence="8">Acetyl-CoA C-acetyltransferase</fullName>
        <ecNumber evidence="8">2.3.1.9</ecNumber>
    </submittedName>
</protein>
<dbReference type="GO" id="GO:0003985">
    <property type="term" value="F:acetyl-CoA C-acetyltransferase activity"/>
    <property type="evidence" value="ECO:0007669"/>
    <property type="project" value="UniProtKB-EC"/>
</dbReference>
<dbReference type="InterPro" id="IPR002155">
    <property type="entry name" value="Thiolase"/>
</dbReference>
<accession>A0A4R9LU21</accession>
<dbReference type="InterPro" id="IPR020610">
    <property type="entry name" value="Thiolase_AS"/>
</dbReference>
<dbReference type="Gene3D" id="3.40.47.10">
    <property type="match status" value="2"/>
</dbReference>